<gene>
    <name evidence="2" type="ORF">KGA66_09625</name>
</gene>
<proteinExistence type="predicted"/>
<feature type="transmembrane region" description="Helical" evidence="1">
    <location>
        <begin position="23"/>
        <end position="45"/>
    </location>
</feature>
<reference evidence="2" key="1">
    <citation type="submission" date="2021-04" db="EMBL/GenBank/DDBJ databases">
        <title>Genome based classification of Actinospica acidithermotolerans sp. nov., an actinobacterium isolated from an Indonesian hot spring.</title>
        <authorList>
            <person name="Kusuma A.B."/>
            <person name="Putra K.E."/>
            <person name="Nafisah S."/>
            <person name="Loh J."/>
            <person name="Nouioui I."/>
            <person name="Goodfellow M."/>
        </authorList>
    </citation>
    <scope>NUCLEOTIDE SEQUENCE</scope>
    <source>
        <strain evidence="2">DSM 45618</strain>
    </source>
</reference>
<keyword evidence="1" id="KW-0472">Membrane</keyword>
<name>A0A8J7WPT8_9ACTN</name>
<dbReference type="InterPro" id="IPR018650">
    <property type="entry name" value="STSV1_Orf64"/>
</dbReference>
<dbReference type="RefSeq" id="WP_211466876.1">
    <property type="nucleotide sequence ID" value="NZ_JAGSXH010000024.1"/>
</dbReference>
<comment type="caution">
    <text evidence="2">The sequence shown here is derived from an EMBL/GenBank/DDBJ whole genome shotgun (WGS) entry which is preliminary data.</text>
</comment>
<feature type="transmembrane region" description="Helical" evidence="1">
    <location>
        <begin position="262"/>
        <end position="283"/>
    </location>
</feature>
<dbReference type="AlphaFoldDB" id="A0A8J7WPT8"/>
<feature type="transmembrane region" description="Helical" evidence="1">
    <location>
        <begin position="443"/>
        <end position="463"/>
    </location>
</feature>
<feature type="transmembrane region" description="Helical" evidence="1">
    <location>
        <begin position="334"/>
        <end position="356"/>
    </location>
</feature>
<keyword evidence="1" id="KW-1133">Transmembrane helix</keyword>
<organism evidence="2 3">
    <name type="scientific">Actinocrinis puniceicyclus</name>
    <dbReference type="NCBI Taxonomy" id="977794"/>
    <lineage>
        <taxon>Bacteria</taxon>
        <taxon>Bacillati</taxon>
        <taxon>Actinomycetota</taxon>
        <taxon>Actinomycetes</taxon>
        <taxon>Catenulisporales</taxon>
        <taxon>Actinospicaceae</taxon>
        <taxon>Actinocrinis</taxon>
    </lineage>
</organism>
<feature type="transmembrane region" description="Helical" evidence="1">
    <location>
        <begin position="376"/>
        <end position="397"/>
    </location>
</feature>
<evidence type="ECO:0000313" key="2">
    <source>
        <dbReference type="EMBL" id="MBS2963304.1"/>
    </source>
</evidence>
<evidence type="ECO:0000256" key="1">
    <source>
        <dbReference type="SAM" id="Phobius"/>
    </source>
</evidence>
<dbReference type="EMBL" id="JAGSXH010000024">
    <property type="protein sequence ID" value="MBS2963304.1"/>
    <property type="molecule type" value="Genomic_DNA"/>
</dbReference>
<keyword evidence="3" id="KW-1185">Reference proteome</keyword>
<evidence type="ECO:0000313" key="3">
    <source>
        <dbReference type="Proteomes" id="UP000677913"/>
    </source>
</evidence>
<dbReference type="Pfam" id="PF09852">
    <property type="entry name" value="DUF2079"/>
    <property type="match status" value="1"/>
</dbReference>
<keyword evidence="1" id="KW-0812">Transmembrane</keyword>
<feature type="transmembrane region" description="Helical" evidence="1">
    <location>
        <begin position="147"/>
        <end position="166"/>
    </location>
</feature>
<dbReference type="Proteomes" id="UP000677913">
    <property type="component" value="Unassembled WGS sequence"/>
</dbReference>
<feature type="transmembrane region" description="Helical" evidence="1">
    <location>
        <begin position="116"/>
        <end position="135"/>
    </location>
</feature>
<accession>A0A8J7WPT8</accession>
<protein>
    <submittedName>
        <fullName evidence="2">DUF2079 domain-containing protein</fullName>
    </submittedName>
</protein>
<feature type="transmembrane region" description="Helical" evidence="1">
    <location>
        <begin position="204"/>
        <end position="230"/>
    </location>
</feature>
<sequence length="583" mass="63925">MSTPTAVGGESASGRPTGTGRRWPHVLGVGAIASIYATLYSAYLLGLHATLKDGLADVGEYDQAISGYAHFMGPHSPFIGLRGPGDAGVLQLSDHFTPLLVLLAPFYWIHDGPETLFIETAVLSALPIIPLWIYARRAVARFGHDGRFGRTAATVSAYLVVIGYGVTWPLQMALWFEFHEVFLELPILMWAIERAHAGRLRQAALISLLLLGVKDDMGFVVALFGLYLAAKDATLRDWARLLRRAARRPLLLLGTLRRRDRAWFLALVPIGLGMVWLVAQVLLPAFGGSPNRDFTYTEFGPTQSAALHAMLADPAHTAHTLINTPVKRQTLEMLLWPVLGLCLLSPLSLVAVPLVAERFLSVNQLYWVMPYHYNAFLVPIIFCGGVDGALRLSRWLAWSWRSAKDKPAVAALRGTARRGARSLVASRARPAVARIEARVTGRYPLAISALMMAFAAYVAGYGWNTFARYPMHHMTMASFWNTSAPSVVAAKQAAARIPDGVYVAAATQLGPQLLSRDKVVMWGPPGDRAYPAPSWIVADVQRSSYPFTNVAAQQAEVRRLESAGYRVVFQSDGWVVLHDPSPR</sequence>